<gene>
    <name evidence="10" type="ORF">HND93_09570</name>
</gene>
<dbReference type="InterPro" id="IPR001851">
    <property type="entry name" value="ABC_transp_permease"/>
</dbReference>
<feature type="transmembrane region" description="Helical" evidence="9">
    <location>
        <begin position="149"/>
        <end position="168"/>
    </location>
</feature>
<dbReference type="EMBL" id="JABFDB010000004">
    <property type="protein sequence ID" value="NYZ19961.1"/>
    <property type="molecule type" value="Genomic_DNA"/>
</dbReference>
<evidence type="ECO:0000256" key="7">
    <source>
        <dbReference type="ARBA" id="ARBA00023136"/>
    </source>
</evidence>
<keyword evidence="4 9" id="KW-0812">Transmembrane</keyword>
<evidence type="ECO:0000256" key="6">
    <source>
        <dbReference type="ARBA" id="ARBA00022989"/>
    </source>
</evidence>
<feature type="transmembrane region" description="Helical" evidence="9">
    <location>
        <begin position="232"/>
        <end position="259"/>
    </location>
</feature>
<comment type="similarity">
    <text evidence="8">Belongs to the binding-protein-dependent transport system permease family. LivHM subfamily.</text>
</comment>
<evidence type="ECO:0000256" key="2">
    <source>
        <dbReference type="ARBA" id="ARBA00022448"/>
    </source>
</evidence>
<evidence type="ECO:0000256" key="5">
    <source>
        <dbReference type="ARBA" id="ARBA00022970"/>
    </source>
</evidence>
<organism evidence="10 11">
    <name type="scientific">Azospirillum oleiclasticum</name>
    <dbReference type="NCBI Taxonomy" id="2735135"/>
    <lineage>
        <taxon>Bacteria</taxon>
        <taxon>Pseudomonadati</taxon>
        <taxon>Pseudomonadota</taxon>
        <taxon>Alphaproteobacteria</taxon>
        <taxon>Rhodospirillales</taxon>
        <taxon>Azospirillaceae</taxon>
        <taxon>Azospirillum</taxon>
    </lineage>
</organism>
<name>A0ABX2T6P0_9PROT</name>
<feature type="transmembrane region" description="Helical" evidence="9">
    <location>
        <begin position="100"/>
        <end position="122"/>
    </location>
</feature>
<protein>
    <submittedName>
        <fullName evidence="10">Branched-chain amino acid ABC transporter permease</fullName>
    </submittedName>
</protein>
<comment type="subcellular location">
    <subcellularLocation>
        <location evidence="1">Cell membrane</location>
        <topology evidence="1">Multi-pass membrane protein</topology>
    </subcellularLocation>
</comment>
<evidence type="ECO:0000313" key="10">
    <source>
        <dbReference type="EMBL" id="NYZ19961.1"/>
    </source>
</evidence>
<dbReference type="PANTHER" id="PTHR11795:SF442">
    <property type="entry name" value="ABC TRANSPORTER ATP-BINDING PROTEIN"/>
    <property type="match status" value="1"/>
</dbReference>
<keyword evidence="5" id="KW-0029">Amino-acid transport</keyword>
<evidence type="ECO:0000256" key="1">
    <source>
        <dbReference type="ARBA" id="ARBA00004651"/>
    </source>
</evidence>
<keyword evidence="3" id="KW-1003">Cell membrane</keyword>
<reference evidence="10 11" key="1">
    <citation type="submission" date="2020-05" db="EMBL/GenBank/DDBJ databases">
        <title>Azospirillum oleiclasticum sp. nov, a nitrogen-fixing and heavy crude oil-emulsifying bacterium isolated from the crude oil of Yumen Oilfield.</title>
        <authorList>
            <person name="Wu D."/>
            <person name="Cai M."/>
            <person name="Zhang X."/>
        </authorList>
    </citation>
    <scope>NUCLEOTIDE SEQUENCE [LARGE SCALE GENOMIC DNA]</scope>
    <source>
        <strain evidence="10 11">ROY-1-1-2</strain>
    </source>
</reference>
<evidence type="ECO:0000313" key="11">
    <source>
        <dbReference type="Proteomes" id="UP000584642"/>
    </source>
</evidence>
<dbReference type="Pfam" id="PF02653">
    <property type="entry name" value="BPD_transp_2"/>
    <property type="match status" value="1"/>
</dbReference>
<dbReference type="CDD" id="cd06582">
    <property type="entry name" value="TM_PBP1_LivH_like"/>
    <property type="match status" value="1"/>
</dbReference>
<feature type="transmembrane region" description="Helical" evidence="9">
    <location>
        <begin position="200"/>
        <end position="220"/>
    </location>
</feature>
<keyword evidence="7 9" id="KW-0472">Membrane</keyword>
<keyword evidence="6 9" id="KW-1133">Transmembrane helix</keyword>
<accession>A0ABX2T6P0</accession>
<dbReference type="InterPro" id="IPR052157">
    <property type="entry name" value="BCAA_transport_permease"/>
</dbReference>
<feature type="transmembrane region" description="Helical" evidence="9">
    <location>
        <begin position="68"/>
        <end position="88"/>
    </location>
</feature>
<evidence type="ECO:0000256" key="3">
    <source>
        <dbReference type="ARBA" id="ARBA00022475"/>
    </source>
</evidence>
<dbReference type="Proteomes" id="UP000584642">
    <property type="component" value="Unassembled WGS sequence"/>
</dbReference>
<evidence type="ECO:0000256" key="4">
    <source>
        <dbReference type="ARBA" id="ARBA00022692"/>
    </source>
</evidence>
<feature type="transmembrane region" description="Helical" evidence="9">
    <location>
        <begin position="265"/>
        <end position="285"/>
    </location>
</feature>
<sequence>MVTLFGIPTQALFGQLLLGLINGSFYALLSLGLAVIFGMLNVINFAHGALYMVGAFAAWLLMQHFGIGYWPALLLAPLLVGLFGVVLEKTMLSRLYKLDHLYGLLLTFGVALILEGAFRHWYGASGQPYPIPDALRGGQNLGFMFLPNYRGWVIVASLITCLGTWYAIERTRLGAYLRAATENPTLVQAFGINVPVMVTLTYGFGVALAGLAGVLAAPIYQVNPLMGSNLIVVVFAVVVIGGMGSILGAIVTGLGLGLLEGLAKVVYPEASNIVVFVVMAIVLLIKPAGLFGRER</sequence>
<dbReference type="RefSeq" id="WP_180281715.1">
    <property type="nucleotide sequence ID" value="NZ_JABFDB010000004.1"/>
</dbReference>
<feature type="transmembrane region" description="Helical" evidence="9">
    <location>
        <begin position="12"/>
        <end position="35"/>
    </location>
</feature>
<feature type="transmembrane region" description="Helical" evidence="9">
    <location>
        <begin position="42"/>
        <end position="62"/>
    </location>
</feature>
<keyword evidence="2" id="KW-0813">Transport</keyword>
<evidence type="ECO:0000256" key="9">
    <source>
        <dbReference type="SAM" id="Phobius"/>
    </source>
</evidence>
<proteinExistence type="inferred from homology"/>
<keyword evidence="11" id="KW-1185">Reference proteome</keyword>
<evidence type="ECO:0000256" key="8">
    <source>
        <dbReference type="ARBA" id="ARBA00037998"/>
    </source>
</evidence>
<dbReference type="PANTHER" id="PTHR11795">
    <property type="entry name" value="BRANCHED-CHAIN AMINO ACID TRANSPORT SYSTEM PERMEASE PROTEIN LIVH"/>
    <property type="match status" value="1"/>
</dbReference>
<comment type="caution">
    <text evidence="10">The sequence shown here is derived from an EMBL/GenBank/DDBJ whole genome shotgun (WGS) entry which is preliminary data.</text>
</comment>